<evidence type="ECO:0000313" key="2">
    <source>
        <dbReference type="Proteomes" id="UP000177810"/>
    </source>
</evidence>
<dbReference type="AlphaFoldDB" id="A0A1G2F336"/>
<dbReference type="Proteomes" id="UP000177810">
    <property type="component" value="Unassembled WGS sequence"/>
</dbReference>
<dbReference type="EMBL" id="MHMT01000018">
    <property type="protein sequence ID" value="OGZ32504.1"/>
    <property type="molecule type" value="Genomic_DNA"/>
</dbReference>
<gene>
    <name evidence="1" type="ORF">A2V69_02240</name>
</gene>
<name>A0A1G2F336_9BACT</name>
<evidence type="ECO:0000313" key="1">
    <source>
        <dbReference type="EMBL" id="OGZ32504.1"/>
    </source>
</evidence>
<accession>A0A1G2F336</accession>
<reference evidence="1 2" key="1">
    <citation type="journal article" date="2016" name="Nat. Commun.">
        <title>Thousands of microbial genomes shed light on interconnected biogeochemical processes in an aquifer system.</title>
        <authorList>
            <person name="Anantharaman K."/>
            <person name="Brown C.T."/>
            <person name="Hug L.A."/>
            <person name="Sharon I."/>
            <person name="Castelle C.J."/>
            <person name="Probst A.J."/>
            <person name="Thomas B.C."/>
            <person name="Singh A."/>
            <person name="Wilkins M.J."/>
            <person name="Karaoz U."/>
            <person name="Brodie E.L."/>
            <person name="Williams K.H."/>
            <person name="Hubbard S.S."/>
            <person name="Banfield J.F."/>
        </authorList>
    </citation>
    <scope>NUCLEOTIDE SEQUENCE [LARGE SCALE GENOMIC DNA]</scope>
</reference>
<sequence>MKTFLVGILCLFFLVVGIMIGVRGTEARFEKELESRDVYPTGSFTLTFLGNEDAIDLAGKEASTAVVEQFVTDLAEASAEYRIDGDINHIIRLGARLGGDRDYELRLRDSLSPPSPSKKD</sequence>
<proteinExistence type="predicted"/>
<dbReference type="STRING" id="1801990.A2V69_02240"/>
<organism evidence="1 2">
    <name type="scientific">Candidatus Portnoybacteria bacterium RBG_13_40_8</name>
    <dbReference type="NCBI Taxonomy" id="1801990"/>
    <lineage>
        <taxon>Bacteria</taxon>
        <taxon>Candidatus Portnoyibacteriota</taxon>
    </lineage>
</organism>
<protein>
    <submittedName>
        <fullName evidence="1">Uncharacterized protein</fullName>
    </submittedName>
</protein>
<comment type="caution">
    <text evidence="1">The sequence shown here is derived from an EMBL/GenBank/DDBJ whole genome shotgun (WGS) entry which is preliminary data.</text>
</comment>